<dbReference type="InterPro" id="IPR020635">
    <property type="entry name" value="Tyr_kinase_cat_dom"/>
</dbReference>
<dbReference type="GO" id="GO:0005886">
    <property type="term" value="C:plasma membrane"/>
    <property type="evidence" value="ECO:0007669"/>
    <property type="project" value="UniProtKB-SubCell"/>
</dbReference>
<dbReference type="PANTHER" id="PTHR45621">
    <property type="entry name" value="OS01G0588500 PROTEIN-RELATED"/>
    <property type="match status" value="1"/>
</dbReference>
<proteinExistence type="predicted"/>
<organism evidence="4 5">
    <name type="scientific">Coffea canephora</name>
    <name type="common">Robusta coffee</name>
    <dbReference type="NCBI Taxonomy" id="49390"/>
    <lineage>
        <taxon>Eukaryota</taxon>
        <taxon>Viridiplantae</taxon>
        <taxon>Streptophyta</taxon>
        <taxon>Embryophyta</taxon>
        <taxon>Tracheophyta</taxon>
        <taxon>Spermatophyta</taxon>
        <taxon>Magnoliopsida</taxon>
        <taxon>eudicotyledons</taxon>
        <taxon>Gunneridae</taxon>
        <taxon>Pentapetalae</taxon>
        <taxon>asterids</taxon>
        <taxon>lamiids</taxon>
        <taxon>Gentianales</taxon>
        <taxon>Rubiaceae</taxon>
        <taxon>Ixoroideae</taxon>
        <taxon>Gardenieae complex</taxon>
        <taxon>Bertiereae - Coffeeae clade</taxon>
        <taxon>Coffeeae</taxon>
        <taxon>Coffea</taxon>
    </lineage>
</organism>
<protein>
    <recommendedName>
        <fullName evidence="3">Protein kinase domain-containing protein</fullName>
    </recommendedName>
</protein>
<evidence type="ECO:0000256" key="1">
    <source>
        <dbReference type="ARBA" id="ARBA00004236"/>
    </source>
</evidence>
<evidence type="ECO:0000313" key="5">
    <source>
        <dbReference type="Proteomes" id="UP000295252"/>
    </source>
</evidence>
<dbReference type="AlphaFoldDB" id="A0A068UWA8"/>
<dbReference type="InterPro" id="IPR011009">
    <property type="entry name" value="Kinase-like_dom_sf"/>
</dbReference>
<accession>A0A068UWA8</accession>
<dbReference type="InterPro" id="IPR050823">
    <property type="entry name" value="Plant_Ser_Thr_Prot_Kinase"/>
</dbReference>
<keyword evidence="2" id="KW-0472">Membrane</keyword>
<dbReference type="PhylomeDB" id="A0A068UWA8"/>
<dbReference type="SMART" id="SM00219">
    <property type="entry name" value="TyrKc"/>
    <property type="match status" value="1"/>
</dbReference>
<dbReference type="InterPro" id="IPR001245">
    <property type="entry name" value="Ser-Thr/Tyr_kinase_cat_dom"/>
</dbReference>
<comment type="subcellular location">
    <subcellularLocation>
        <location evidence="1">Cell membrane</location>
    </subcellularLocation>
</comment>
<evidence type="ECO:0000313" key="4">
    <source>
        <dbReference type="EMBL" id="CDP11913.1"/>
    </source>
</evidence>
<evidence type="ECO:0000259" key="3">
    <source>
        <dbReference type="PROSITE" id="PS50011"/>
    </source>
</evidence>
<dbReference type="GO" id="GO:0004713">
    <property type="term" value="F:protein tyrosine kinase activity"/>
    <property type="evidence" value="ECO:0007669"/>
    <property type="project" value="InterPro"/>
</dbReference>
<dbReference type="Proteomes" id="UP000295252">
    <property type="component" value="Chromosome II"/>
</dbReference>
<dbReference type="InterPro" id="IPR000719">
    <property type="entry name" value="Prot_kinase_dom"/>
</dbReference>
<dbReference type="PROSITE" id="PS50011">
    <property type="entry name" value="PROTEIN_KINASE_DOM"/>
    <property type="match status" value="1"/>
</dbReference>
<evidence type="ECO:0000256" key="2">
    <source>
        <dbReference type="ARBA" id="ARBA00022475"/>
    </source>
</evidence>
<dbReference type="Gramene" id="CDP11913">
    <property type="protein sequence ID" value="CDP11913"/>
    <property type="gene ID" value="GSCOC_T00035219001"/>
</dbReference>
<dbReference type="Gene3D" id="1.10.510.10">
    <property type="entry name" value="Transferase(Phosphotransferase) domain 1"/>
    <property type="match status" value="2"/>
</dbReference>
<dbReference type="Pfam" id="PF07714">
    <property type="entry name" value="PK_Tyr_Ser-Thr"/>
    <property type="match status" value="1"/>
</dbReference>
<keyword evidence="5" id="KW-1185">Reference proteome</keyword>
<dbReference type="SUPFAM" id="SSF56112">
    <property type="entry name" value="Protein kinase-like (PK-like)"/>
    <property type="match status" value="2"/>
</dbReference>
<feature type="domain" description="Protein kinase" evidence="3">
    <location>
        <begin position="299"/>
        <end position="517"/>
    </location>
</feature>
<reference evidence="5" key="1">
    <citation type="journal article" date="2014" name="Science">
        <title>The coffee genome provides insight into the convergent evolution of caffeine biosynthesis.</title>
        <authorList>
            <person name="Denoeud F."/>
            <person name="Carretero-Paulet L."/>
            <person name="Dereeper A."/>
            <person name="Droc G."/>
            <person name="Guyot R."/>
            <person name="Pietrella M."/>
            <person name="Zheng C."/>
            <person name="Alberti A."/>
            <person name="Anthony F."/>
            <person name="Aprea G."/>
            <person name="Aury J.M."/>
            <person name="Bento P."/>
            <person name="Bernard M."/>
            <person name="Bocs S."/>
            <person name="Campa C."/>
            <person name="Cenci A."/>
            <person name="Combes M.C."/>
            <person name="Crouzillat D."/>
            <person name="Da Silva C."/>
            <person name="Daddiego L."/>
            <person name="De Bellis F."/>
            <person name="Dussert S."/>
            <person name="Garsmeur O."/>
            <person name="Gayraud T."/>
            <person name="Guignon V."/>
            <person name="Jahn K."/>
            <person name="Jamilloux V."/>
            <person name="Joet T."/>
            <person name="Labadie K."/>
            <person name="Lan T."/>
            <person name="Leclercq J."/>
            <person name="Lepelley M."/>
            <person name="Leroy T."/>
            <person name="Li L.T."/>
            <person name="Librado P."/>
            <person name="Lopez L."/>
            <person name="Munoz A."/>
            <person name="Noel B."/>
            <person name="Pallavicini A."/>
            <person name="Perrotta G."/>
            <person name="Poncet V."/>
            <person name="Pot D."/>
            <person name="Priyono X."/>
            <person name="Rigoreau M."/>
            <person name="Rouard M."/>
            <person name="Rozas J."/>
            <person name="Tranchant-Dubreuil C."/>
            <person name="VanBuren R."/>
            <person name="Zhang Q."/>
            <person name="Andrade A.C."/>
            <person name="Argout X."/>
            <person name="Bertrand B."/>
            <person name="de Kochko A."/>
            <person name="Graziosi G."/>
            <person name="Henry R.J."/>
            <person name="Jayarama X."/>
            <person name="Ming R."/>
            <person name="Nagai C."/>
            <person name="Rounsley S."/>
            <person name="Sankoff D."/>
            <person name="Giuliano G."/>
            <person name="Albert V.A."/>
            <person name="Wincker P."/>
            <person name="Lashermes P."/>
        </authorList>
    </citation>
    <scope>NUCLEOTIDE SEQUENCE [LARGE SCALE GENOMIC DNA]</scope>
    <source>
        <strain evidence="5">cv. DH200-94</strain>
    </source>
</reference>
<keyword evidence="2" id="KW-1003">Cell membrane</keyword>
<dbReference type="InParanoid" id="A0A068UWA8"/>
<dbReference type="GO" id="GO:0005524">
    <property type="term" value="F:ATP binding"/>
    <property type="evidence" value="ECO:0007669"/>
    <property type="project" value="InterPro"/>
</dbReference>
<sequence length="517" mass="58390">MPNKDLSSCLPMEVVSDYDKALPWLDWTVRLKIASEAAAALSFLHHECVPSLVHRGIQSSSILLDDKFEVRSGSLCYISDEEQRISQDKLHSIRISRKAIPKFLQFPNTKCWYMTYLVKVLLELIAGKLGFSADNESAIKDWMESSLSYITSDNKDFVVRILDPPLIVDKHLRMQAWAVALVAKACLSPKPSKRSQMPHVRVALEHVTSPSLGNGNFQPTGHFRPLDPIDDIAKILGRSALIGKTYKATTNRTYLGNNVSRNHEILEPRGINEPCQNPEFLAHPNLTVFSFQELMDATRNSRTMVGATKLWTIYQAWLHEKSTSKSGSGSVIAVRKLYSQNMEVLDLCQSQAHLLGSLSHPNVVEILGYCLKGKELFLVHEFMQHGSLENHLFNTTGQLSLSWDIRLKILIEAAQGLAFLPSDILLDGVRYIFKLKKVLYFHSYNAKMLGFGIAKIDRPKPFDDVHLLLRKITDKDDIIILLINSYLTGLMNTNSDIYGFGVVFGGNTYWSIRERQI</sequence>
<gene>
    <name evidence="4" type="ORF">GSCOC_T00035219001</name>
</gene>
<dbReference type="EMBL" id="HG739145">
    <property type="protein sequence ID" value="CDP11913.1"/>
    <property type="molecule type" value="Genomic_DNA"/>
</dbReference>
<name>A0A068UWA8_COFCA</name>
<dbReference type="Gene3D" id="3.30.200.20">
    <property type="entry name" value="Phosphorylase Kinase, domain 1"/>
    <property type="match status" value="1"/>
</dbReference>